<dbReference type="EC" id="2.3.1.8" evidence="2"/>
<dbReference type="NCBIfam" id="TIGR00651">
    <property type="entry name" value="pta"/>
    <property type="match status" value="1"/>
</dbReference>
<keyword evidence="5 8" id="KW-0012">Acyltransferase</keyword>
<evidence type="ECO:0000313" key="8">
    <source>
        <dbReference type="EMBL" id="TSA81128.1"/>
    </source>
</evidence>
<dbReference type="PANTHER" id="PTHR43356:SF3">
    <property type="entry name" value="PHOSPHATE ACETYLTRANSFERASE"/>
    <property type="match status" value="1"/>
</dbReference>
<dbReference type="GO" id="GO:0008959">
    <property type="term" value="F:phosphate acetyltransferase activity"/>
    <property type="evidence" value="ECO:0007669"/>
    <property type="project" value="UniProtKB-EC"/>
</dbReference>
<evidence type="ECO:0000259" key="7">
    <source>
        <dbReference type="Pfam" id="PF01515"/>
    </source>
</evidence>
<accession>A0A553ULR2</accession>
<evidence type="ECO:0000256" key="5">
    <source>
        <dbReference type="ARBA" id="ARBA00023315"/>
    </source>
</evidence>
<dbReference type="Pfam" id="PF01515">
    <property type="entry name" value="PTA_PTB"/>
    <property type="match status" value="1"/>
</dbReference>
<gene>
    <name evidence="8" type="ORF">FNE76_06885</name>
</gene>
<name>A0A553ULR2_9HELI</name>
<evidence type="ECO:0000256" key="1">
    <source>
        <dbReference type="ARBA" id="ARBA00004989"/>
    </source>
</evidence>
<feature type="domain" description="Phosphate acetyl/butaryl transferase" evidence="7">
    <location>
        <begin position="187"/>
        <end position="503"/>
    </location>
</feature>
<comment type="caution">
    <text evidence="8">The sequence shown here is derived from an EMBL/GenBank/DDBJ whole genome shotgun (WGS) entry which is preliminary data.</text>
</comment>
<comment type="pathway">
    <text evidence="1">Metabolic intermediate biosynthesis; acetyl-CoA biosynthesis; acetyl-CoA from acetate: step 2/2.</text>
</comment>
<reference evidence="8 9" key="3">
    <citation type="submission" date="2019-07" db="EMBL/GenBank/DDBJ databases">
        <authorList>
            <person name="Papic B."/>
        </authorList>
    </citation>
    <scope>NUCLEOTIDE SEQUENCE [LARGE SCALE GENOMIC DNA]</scope>
    <source>
        <strain evidence="8 9">L8b</strain>
    </source>
</reference>
<dbReference type="InterPro" id="IPR042112">
    <property type="entry name" value="P_AcTrfase_dom2"/>
</dbReference>
<reference evidence="8 9" key="2">
    <citation type="submission" date="2019-07" db="EMBL/GenBank/DDBJ databases">
        <title>Helicobacter labacensis sp. nov., Helicobacter mehlei sp. nov. and Helicobacter vulpis sp. nov., isolated from gastric mucosa of red fox (Vulpis vulpis).</title>
        <authorList>
            <person name="Kusar D."/>
            <person name="Gruntar I."/>
            <person name="Pate M."/>
            <person name="Zajc U."/>
            <person name="Ocepek M."/>
        </authorList>
    </citation>
    <scope>NUCLEOTIDE SEQUENCE [LARGE SCALE GENOMIC DNA]</scope>
    <source>
        <strain evidence="8 9">L8b</strain>
    </source>
</reference>
<dbReference type="Gene3D" id="3.40.50.10750">
    <property type="entry name" value="Isocitrate/Isopropylmalate dehydrogenase-like"/>
    <property type="match status" value="1"/>
</dbReference>
<dbReference type="NCBIfam" id="NF007233">
    <property type="entry name" value="PRK09653.1"/>
    <property type="match status" value="1"/>
</dbReference>
<dbReference type="NCBIfam" id="NF004167">
    <property type="entry name" value="PRK05632.1"/>
    <property type="match status" value="1"/>
</dbReference>
<dbReference type="InterPro" id="IPR042113">
    <property type="entry name" value="P_AcTrfase_dom1"/>
</dbReference>
<keyword evidence="9" id="KW-1185">Reference proteome</keyword>
<sequence>MGHGILLHTPKSLEEKAIRYLQDLFKTHGKSVALFAPVGDCENFQAVCGLGIPEVLERLAKQDEGVFTDILEIYQNLATYHDYVVVVASCFEPLQSFDSRLLDTIAQHLNLVVVNALLPSPNLAAEVQLAHASFKNVGLLNPLSLLTSGLALELPDLILANLNAQPTKDAFESLEQANSTCVSPVCFQHGLLARAKKDVKTIVLPESQDERILRAAHAILQLGVAKVILLGQPDKVYQDAQKLGLDLKDTPILDPHTSPLTQQLAQTLYSLRQAKGLSLEQAQELIKTPTYFGTMLVYGGHADGMVSGATHTTAETVRPALQTIKLLPGVKIVSSVFFMCLDTKVYVFGDCAINPNPTSEELAQIALTSATTAKSFGFEPRIAMLSYSSGTSGKGPDVDKVARAVQIARSLDSTLLIDGPLQFDAAIDPKTGSKKMPGSAVAGRANVFIFPDLDAGNIAYKAVQRTAKTLAIGPVLQGLKKPVNDLSRGCLVGDVINTIIMTAIQAQG</sequence>
<dbReference type="InterPro" id="IPR050500">
    <property type="entry name" value="Phos_Acetyltrans/Butyryltrans"/>
</dbReference>
<evidence type="ECO:0000256" key="6">
    <source>
        <dbReference type="ARBA" id="ARBA00031108"/>
    </source>
</evidence>
<keyword evidence="4 8" id="KW-0808">Transferase</keyword>
<dbReference type="Proteomes" id="UP000319322">
    <property type="component" value="Unassembled WGS sequence"/>
</dbReference>
<reference evidence="9" key="1">
    <citation type="submission" date="2019-07" db="EMBL/GenBank/DDBJ databases">
        <title>Helicobacter labacensis sp. nov., Helicobacter mehlei sp. nov. and Helicobacter vulpis sp. nov., isolated from gastric mucosa of red fox (Vulpis vulpis).</title>
        <authorList>
            <person name="Papic B."/>
        </authorList>
    </citation>
    <scope>NUCLEOTIDE SEQUENCE [LARGE SCALE GENOMIC DNA]</scope>
    <source>
        <strain evidence="9">L8b</strain>
    </source>
</reference>
<dbReference type="PANTHER" id="PTHR43356">
    <property type="entry name" value="PHOSPHATE ACETYLTRANSFERASE"/>
    <property type="match status" value="1"/>
</dbReference>
<dbReference type="SUPFAM" id="SSF53659">
    <property type="entry name" value="Isocitrate/Isopropylmalate dehydrogenase-like"/>
    <property type="match status" value="1"/>
</dbReference>
<evidence type="ECO:0000256" key="3">
    <source>
        <dbReference type="ARBA" id="ARBA00021528"/>
    </source>
</evidence>
<dbReference type="InterPro" id="IPR002505">
    <property type="entry name" value="PTA_PTB"/>
</dbReference>
<dbReference type="Gene3D" id="3.40.50.10950">
    <property type="match status" value="1"/>
</dbReference>
<evidence type="ECO:0000256" key="2">
    <source>
        <dbReference type="ARBA" id="ARBA00012707"/>
    </source>
</evidence>
<proteinExistence type="predicted"/>
<evidence type="ECO:0000313" key="9">
    <source>
        <dbReference type="Proteomes" id="UP000319322"/>
    </source>
</evidence>
<dbReference type="RefSeq" id="WP_143928453.1">
    <property type="nucleotide sequence ID" value="NZ_VKGC01000022.1"/>
</dbReference>
<dbReference type="EMBL" id="VKGC01000022">
    <property type="protein sequence ID" value="TSA81128.1"/>
    <property type="molecule type" value="Genomic_DNA"/>
</dbReference>
<protein>
    <recommendedName>
        <fullName evidence="3">Phosphate acetyltransferase</fullName>
        <ecNumber evidence="2">2.3.1.8</ecNumber>
    </recommendedName>
    <alternativeName>
        <fullName evidence="6">Phosphotransacetylase</fullName>
    </alternativeName>
</protein>
<organism evidence="8 9">
    <name type="scientific">Helicobacter mehlei</name>
    <dbReference type="NCBI Taxonomy" id="2316080"/>
    <lineage>
        <taxon>Bacteria</taxon>
        <taxon>Pseudomonadati</taxon>
        <taxon>Campylobacterota</taxon>
        <taxon>Epsilonproteobacteria</taxon>
        <taxon>Campylobacterales</taxon>
        <taxon>Helicobacteraceae</taxon>
        <taxon>Helicobacter</taxon>
    </lineage>
</organism>
<evidence type="ECO:0000256" key="4">
    <source>
        <dbReference type="ARBA" id="ARBA00022679"/>
    </source>
</evidence>
<dbReference type="AlphaFoldDB" id="A0A553ULR2"/>
<dbReference type="InterPro" id="IPR004614">
    <property type="entry name" value="P_AcTrfase"/>
</dbReference>